<dbReference type="EMBL" id="SOFL01000015">
    <property type="protein sequence ID" value="TFC04304.1"/>
    <property type="molecule type" value="Genomic_DNA"/>
</dbReference>
<feature type="transmembrane region" description="Helical" evidence="1">
    <location>
        <begin position="12"/>
        <end position="30"/>
    </location>
</feature>
<evidence type="ECO:0000256" key="1">
    <source>
        <dbReference type="SAM" id="Phobius"/>
    </source>
</evidence>
<feature type="transmembrane region" description="Helical" evidence="1">
    <location>
        <begin position="78"/>
        <end position="96"/>
    </location>
</feature>
<organism evidence="2 3">
    <name type="scientific">Cryobacterium adonitolivorans</name>
    <dbReference type="NCBI Taxonomy" id="1259189"/>
    <lineage>
        <taxon>Bacteria</taxon>
        <taxon>Bacillati</taxon>
        <taxon>Actinomycetota</taxon>
        <taxon>Actinomycetes</taxon>
        <taxon>Micrococcales</taxon>
        <taxon>Microbacteriaceae</taxon>
        <taxon>Cryobacterium</taxon>
    </lineage>
</organism>
<proteinExistence type="predicted"/>
<feature type="transmembrane region" description="Helical" evidence="1">
    <location>
        <begin position="116"/>
        <end position="134"/>
    </location>
</feature>
<keyword evidence="1" id="KW-0812">Transmembrane</keyword>
<keyword evidence="1" id="KW-1133">Transmembrane helix</keyword>
<dbReference type="Pfam" id="PF14325">
    <property type="entry name" value="DUF4383"/>
    <property type="match status" value="1"/>
</dbReference>
<sequence length="144" mass="15440">MTATNVQRASLGVGIVFVLVGILGFVPGITTNLDQMLFAGHESEALLLGLFQVSILHNLVHLLYGVAGIALARKASTARNYLIWGGVIYLVLWLYGLFIDLDAPINFVPLNVADNWLHLGLGIGMILLGVVLGGRRTNATSNNM</sequence>
<accession>A0A4V3ID15</accession>
<dbReference type="AlphaFoldDB" id="A0A4V3ID15"/>
<name>A0A4V3ID15_9MICO</name>
<evidence type="ECO:0000313" key="3">
    <source>
        <dbReference type="Proteomes" id="UP000297907"/>
    </source>
</evidence>
<protein>
    <submittedName>
        <fullName evidence="2">DUF4383 domain-containing protein</fullName>
    </submittedName>
</protein>
<dbReference type="OrthoDB" id="572373at2"/>
<dbReference type="RefSeq" id="WP_134452935.1">
    <property type="nucleotide sequence ID" value="NZ_SOFL01000015.1"/>
</dbReference>
<evidence type="ECO:0000313" key="2">
    <source>
        <dbReference type="EMBL" id="TFC04304.1"/>
    </source>
</evidence>
<feature type="transmembrane region" description="Helical" evidence="1">
    <location>
        <begin position="50"/>
        <end position="71"/>
    </location>
</feature>
<comment type="caution">
    <text evidence="2">The sequence shown here is derived from an EMBL/GenBank/DDBJ whole genome shotgun (WGS) entry which is preliminary data.</text>
</comment>
<keyword evidence="3" id="KW-1185">Reference proteome</keyword>
<keyword evidence="1" id="KW-0472">Membrane</keyword>
<dbReference type="Proteomes" id="UP000297907">
    <property type="component" value="Unassembled WGS sequence"/>
</dbReference>
<gene>
    <name evidence="2" type="ORF">E3O42_05250</name>
</gene>
<reference evidence="2 3" key="1">
    <citation type="submission" date="2019-03" db="EMBL/GenBank/DDBJ databases">
        <title>Genomics of glacier-inhabiting Cryobacterium strains.</title>
        <authorList>
            <person name="Liu Q."/>
            <person name="Xin Y.-H."/>
        </authorList>
    </citation>
    <scope>NUCLEOTIDE SEQUENCE [LARGE SCALE GENOMIC DNA]</scope>
    <source>
        <strain evidence="2 3">RHLS22-1</strain>
    </source>
</reference>